<dbReference type="GO" id="GO:0072583">
    <property type="term" value="P:clathrin-dependent endocytosis"/>
    <property type="evidence" value="ECO:0000318"/>
    <property type="project" value="GO_Central"/>
</dbReference>
<feature type="compositionally biased region" description="Basic and acidic residues" evidence="9">
    <location>
        <begin position="409"/>
        <end position="418"/>
    </location>
</feature>
<dbReference type="EnsemblPlants" id="Pp3c15_5020V3.2">
    <property type="protein sequence ID" value="Pp3c15_5020V3.2"/>
    <property type="gene ID" value="Pp3c15_5020"/>
</dbReference>
<dbReference type="GO" id="GO:0030136">
    <property type="term" value="C:clathrin-coated vesicle"/>
    <property type="evidence" value="ECO:0000318"/>
    <property type="project" value="GO_Central"/>
</dbReference>
<feature type="region of interest" description="Disordered" evidence="9">
    <location>
        <begin position="158"/>
        <end position="250"/>
    </location>
</feature>
<dbReference type="KEGG" id="ppp:112292669"/>
<keyword evidence="4" id="KW-0254">Endocytosis</keyword>
<dbReference type="SMART" id="SM00273">
    <property type="entry name" value="ENTH"/>
    <property type="match status" value="1"/>
</dbReference>
<dbReference type="InterPro" id="IPR008942">
    <property type="entry name" value="ENTH_VHS"/>
</dbReference>
<accession>A0A2K1JBZ0</accession>
<dbReference type="OrthoDB" id="44015at2759"/>
<feature type="region of interest" description="Disordered" evidence="9">
    <location>
        <begin position="381"/>
        <end position="448"/>
    </location>
</feature>
<dbReference type="InterPro" id="IPR045192">
    <property type="entry name" value="AP180-like"/>
</dbReference>
<dbReference type="GO" id="GO:0006900">
    <property type="term" value="P:vesicle budding from membrane"/>
    <property type="evidence" value="ECO:0000318"/>
    <property type="project" value="GO_Central"/>
</dbReference>
<evidence type="ECO:0000256" key="8">
    <source>
        <dbReference type="ARBA" id="ARBA00023329"/>
    </source>
</evidence>
<dbReference type="Gene3D" id="1.25.40.90">
    <property type="match status" value="1"/>
</dbReference>
<evidence type="ECO:0000256" key="3">
    <source>
        <dbReference type="ARBA" id="ARBA00004600"/>
    </source>
</evidence>
<gene>
    <name evidence="12" type="primary">LOC112292669</name>
    <name evidence="11" type="ORF">PHYPA_019331</name>
</gene>
<keyword evidence="5" id="KW-0333">Golgi apparatus</keyword>
<evidence type="ECO:0000313" key="13">
    <source>
        <dbReference type="Proteomes" id="UP000006727"/>
    </source>
</evidence>
<dbReference type="OMA" id="YGMRKSR"/>
<dbReference type="GO" id="GO:0005545">
    <property type="term" value="F:1-phosphatidylinositol binding"/>
    <property type="evidence" value="ECO:0000318"/>
    <property type="project" value="GO_Central"/>
</dbReference>
<reference evidence="11 13" key="2">
    <citation type="journal article" date="2018" name="Plant J.">
        <title>The Physcomitrella patens chromosome-scale assembly reveals moss genome structure and evolution.</title>
        <authorList>
            <person name="Lang D."/>
            <person name="Ullrich K.K."/>
            <person name="Murat F."/>
            <person name="Fuchs J."/>
            <person name="Jenkins J."/>
            <person name="Haas F.B."/>
            <person name="Piednoel M."/>
            <person name="Gundlach H."/>
            <person name="Van Bel M."/>
            <person name="Meyberg R."/>
            <person name="Vives C."/>
            <person name="Morata J."/>
            <person name="Symeonidi A."/>
            <person name="Hiss M."/>
            <person name="Muchero W."/>
            <person name="Kamisugi Y."/>
            <person name="Saleh O."/>
            <person name="Blanc G."/>
            <person name="Decker E.L."/>
            <person name="van Gessel N."/>
            <person name="Grimwood J."/>
            <person name="Hayes R.D."/>
            <person name="Graham S.W."/>
            <person name="Gunter L.E."/>
            <person name="McDaniel S.F."/>
            <person name="Hoernstein S.N.W."/>
            <person name="Larsson A."/>
            <person name="Li F.W."/>
            <person name="Perroud P.F."/>
            <person name="Phillips J."/>
            <person name="Ranjan P."/>
            <person name="Rokshar D.S."/>
            <person name="Rothfels C.J."/>
            <person name="Schneider L."/>
            <person name="Shu S."/>
            <person name="Stevenson D.W."/>
            <person name="Thummler F."/>
            <person name="Tillich M."/>
            <person name="Villarreal Aguilar J.C."/>
            <person name="Widiez T."/>
            <person name="Wong G.K."/>
            <person name="Wymore A."/>
            <person name="Zhang Y."/>
            <person name="Zimmer A.D."/>
            <person name="Quatrano R.S."/>
            <person name="Mayer K.F.X."/>
            <person name="Goodstein D."/>
            <person name="Casacuberta J.M."/>
            <person name="Vandepoele K."/>
            <person name="Reski R."/>
            <person name="Cuming A.C."/>
            <person name="Tuskan G.A."/>
            <person name="Maumus F."/>
            <person name="Salse J."/>
            <person name="Schmutz J."/>
            <person name="Rensing S.A."/>
        </authorList>
    </citation>
    <scope>NUCLEOTIDE SEQUENCE [LARGE SCALE GENOMIC DNA]</scope>
    <source>
        <strain evidence="12 13">cv. Gransden 2004</strain>
    </source>
</reference>
<reference evidence="11 13" key="1">
    <citation type="journal article" date="2008" name="Science">
        <title>The Physcomitrella genome reveals evolutionary insights into the conquest of land by plants.</title>
        <authorList>
            <person name="Rensing S."/>
            <person name="Lang D."/>
            <person name="Zimmer A."/>
            <person name="Terry A."/>
            <person name="Salamov A."/>
            <person name="Shapiro H."/>
            <person name="Nishiyama T."/>
            <person name="Perroud P.-F."/>
            <person name="Lindquist E."/>
            <person name="Kamisugi Y."/>
            <person name="Tanahashi T."/>
            <person name="Sakakibara K."/>
            <person name="Fujita T."/>
            <person name="Oishi K."/>
            <person name="Shin-I T."/>
            <person name="Kuroki Y."/>
            <person name="Toyoda A."/>
            <person name="Suzuki Y."/>
            <person name="Hashimoto A."/>
            <person name="Yamaguchi K."/>
            <person name="Sugano A."/>
            <person name="Kohara Y."/>
            <person name="Fujiyama A."/>
            <person name="Anterola A."/>
            <person name="Aoki S."/>
            <person name="Ashton N."/>
            <person name="Barbazuk W.B."/>
            <person name="Barker E."/>
            <person name="Bennetzen J."/>
            <person name="Bezanilla M."/>
            <person name="Blankenship R."/>
            <person name="Cho S.H."/>
            <person name="Dutcher S."/>
            <person name="Estelle M."/>
            <person name="Fawcett J.A."/>
            <person name="Gundlach H."/>
            <person name="Hanada K."/>
            <person name="Heyl A."/>
            <person name="Hicks K.A."/>
            <person name="Hugh J."/>
            <person name="Lohr M."/>
            <person name="Mayer K."/>
            <person name="Melkozernov A."/>
            <person name="Murata T."/>
            <person name="Nelson D."/>
            <person name="Pils B."/>
            <person name="Prigge M."/>
            <person name="Reiss B."/>
            <person name="Renner T."/>
            <person name="Rombauts S."/>
            <person name="Rushton P."/>
            <person name="Sanderfoot A."/>
            <person name="Schween G."/>
            <person name="Shiu S.-H."/>
            <person name="Stueber K."/>
            <person name="Theodoulou F.L."/>
            <person name="Tu H."/>
            <person name="Van de Peer Y."/>
            <person name="Verrier P.J."/>
            <person name="Waters E."/>
            <person name="Wood A."/>
            <person name="Yang L."/>
            <person name="Cove D."/>
            <person name="Cuming A."/>
            <person name="Hasebe M."/>
            <person name="Lucas S."/>
            <person name="Mishler D.B."/>
            <person name="Reski R."/>
            <person name="Grigoriev I."/>
            <person name="Quatrano R.S."/>
            <person name="Boore J.L."/>
        </authorList>
    </citation>
    <scope>NUCLEOTIDE SEQUENCE [LARGE SCALE GENOMIC DNA]</scope>
    <source>
        <strain evidence="12 13">cv. Gransden 2004</strain>
    </source>
</reference>
<organism evidence="11">
    <name type="scientific">Physcomitrium patens</name>
    <name type="common">Spreading-leaved earth moss</name>
    <name type="synonym">Physcomitrella patens</name>
    <dbReference type="NCBI Taxonomy" id="3218"/>
    <lineage>
        <taxon>Eukaryota</taxon>
        <taxon>Viridiplantae</taxon>
        <taxon>Streptophyta</taxon>
        <taxon>Embryophyta</taxon>
        <taxon>Bryophyta</taxon>
        <taxon>Bryophytina</taxon>
        <taxon>Bryopsida</taxon>
        <taxon>Funariidae</taxon>
        <taxon>Funariales</taxon>
        <taxon>Funariaceae</taxon>
        <taxon>Physcomitrium</taxon>
    </lineage>
</organism>
<dbReference type="CDD" id="cd16987">
    <property type="entry name" value="ANTH_N_AP180_plant"/>
    <property type="match status" value="1"/>
</dbReference>
<proteinExistence type="predicted"/>
<keyword evidence="8" id="KW-0968">Cytoplasmic vesicle</keyword>
<dbReference type="InterPro" id="IPR048050">
    <property type="entry name" value="ANTH_N_plant"/>
</dbReference>
<evidence type="ECO:0000313" key="12">
    <source>
        <dbReference type="EnsemblPlants" id="Pp3c15_5020V3.1"/>
    </source>
</evidence>
<evidence type="ECO:0000259" key="10">
    <source>
        <dbReference type="PROSITE" id="PS50942"/>
    </source>
</evidence>
<dbReference type="AlphaFoldDB" id="A0A2K1JBZ0"/>
<sequence length="673" mass="74430">MAIAPKKIRKAIGGLKDQTSIGIAKVGGAKAPDLDVAIVKATSHDDYFDEKHVHEILHLTSHSRGYVNACVKGLGRRLAKTHDWNVALKGLMLCHRLLRDGDPNFEDELMHASRRGRRIVNLSDFKDETHSNAWDYSSFVRTYGLFLDERLDCSLQVSGKNKSRSGRGRGRGRSSYSKSPVRSSYRGSPDGRSRYAGSPDSRAYSIATTNDTRRHSNYDGGLSPRYSNKSGRKDSWKDDRFDDKEEESDNVPIKEMSVKQLLGKLPAMQRLMERVLGCRPAGAAKTNRLVQHALYPIIKESFQLYRDICDGYAVLLEGFFDMEQKDRVKAYETFIKSAKQADELHDLYKMCMHYGVGRSSEYIEVSPVPKEQLNSLEEYMRSNVPSQTRSKSPEVAPLQLEYRAPSPERSPEPERAPEPEPAPPPKETAPAAVVEPETAPAPAPTQSVGDLLNMDQATISTEDHSDKLALALFSTSTTTSTWETFNSDDQKNSQQTFNSSESGKAGWELALVESASHLSKPPPDRPLAGGFDNLLLDSMYNQGEVLQKQAIASAPSGSASSVVLTNRASAFLALPAPPGTTPSSVNGEDPFAASAVVPPPAYVQMSDLNTKQQLLSQEQIMWQRYQMEGMRGEATFQKVLNNPYAGMPVPGPMVHPYQNPYNVGMPMGYQAPY</sequence>
<dbReference type="RefSeq" id="XP_024397162.1">
    <property type="nucleotide sequence ID" value="XM_024541394.2"/>
</dbReference>
<keyword evidence="6" id="KW-0472">Membrane</keyword>
<feature type="compositionally biased region" description="Basic and acidic residues" evidence="9">
    <location>
        <begin position="231"/>
        <end position="243"/>
    </location>
</feature>
<reference evidence="12" key="3">
    <citation type="submission" date="2020-12" db="UniProtKB">
        <authorList>
            <consortium name="EnsemblPlants"/>
        </authorList>
    </citation>
    <scope>IDENTIFICATION</scope>
</reference>
<dbReference type="GO" id="GO:0032050">
    <property type="term" value="F:clathrin heavy chain binding"/>
    <property type="evidence" value="ECO:0000318"/>
    <property type="project" value="GO_Central"/>
</dbReference>
<dbReference type="SUPFAM" id="SSF48464">
    <property type="entry name" value="ENTH/VHS domain"/>
    <property type="match status" value="1"/>
</dbReference>
<evidence type="ECO:0000256" key="5">
    <source>
        <dbReference type="ARBA" id="ARBA00023034"/>
    </source>
</evidence>
<keyword evidence="13" id="KW-1185">Reference proteome</keyword>
<dbReference type="PANTHER" id="PTHR22951:SF13">
    <property type="entry name" value="ASSEMBLY PROTEIN, PUTATIVE, EXPRESSED-RELATED"/>
    <property type="match status" value="1"/>
</dbReference>
<dbReference type="InterPro" id="IPR011417">
    <property type="entry name" value="ANTH_dom"/>
</dbReference>
<feature type="compositionally biased region" description="Low complexity" evidence="9">
    <location>
        <begin position="428"/>
        <end position="440"/>
    </location>
</feature>
<dbReference type="Pfam" id="PF07651">
    <property type="entry name" value="ANTH"/>
    <property type="match status" value="2"/>
</dbReference>
<dbReference type="GO" id="GO:0005905">
    <property type="term" value="C:clathrin-coated pit"/>
    <property type="evidence" value="ECO:0000318"/>
    <property type="project" value="GO_Central"/>
</dbReference>
<dbReference type="GO" id="GO:0048268">
    <property type="term" value="P:clathrin coat assembly"/>
    <property type="evidence" value="ECO:0007669"/>
    <property type="project" value="InterPro"/>
</dbReference>
<dbReference type="InterPro" id="IPR014712">
    <property type="entry name" value="ANTH_dom_sf"/>
</dbReference>
<feature type="compositionally biased region" description="Low complexity" evidence="9">
    <location>
        <begin position="173"/>
        <end position="186"/>
    </location>
</feature>
<evidence type="ECO:0000256" key="7">
    <source>
        <dbReference type="ARBA" id="ARBA00023176"/>
    </source>
</evidence>
<dbReference type="Proteomes" id="UP000006727">
    <property type="component" value="Chromosome 15"/>
</dbReference>
<dbReference type="EnsemblPlants" id="Pp3c15_5020V3.1">
    <property type="protein sequence ID" value="Pp3c15_5020V3.1"/>
    <property type="gene ID" value="Pp3c15_5020"/>
</dbReference>
<dbReference type="PANTHER" id="PTHR22951">
    <property type="entry name" value="CLATHRIN ASSEMBLY PROTEIN"/>
    <property type="match status" value="1"/>
</dbReference>
<evidence type="ECO:0000256" key="4">
    <source>
        <dbReference type="ARBA" id="ARBA00022583"/>
    </source>
</evidence>
<dbReference type="STRING" id="3218.A0A2K1JBZ0"/>
<dbReference type="FunFam" id="1.20.58.150:FF:000005">
    <property type="entry name" value="putative clathrin assembly protein At2g25430"/>
    <property type="match status" value="1"/>
</dbReference>
<dbReference type="SUPFAM" id="SSF89009">
    <property type="entry name" value="GAT-like domain"/>
    <property type="match status" value="1"/>
</dbReference>
<dbReference type="GeneID" id="112292669"/>
<dbReference type="PaxDb" id="3218-PP1S83_157V6.1"/>
<feature type="domain" description="ENTH" evidence="10">
    <location>
        <begin position="26"/>
        <end position="161"/>
    </location>
</feature>
<dbReference type="FunFam" id="1.25.40.90:FF:000019">
    <property type="entry name" value="Clathrin coat assembly protein"/>
    <property type="match status" value="1"/>
</dbReference>
<evidence type="ECO:0000256" key="6">
    <source>
        <dbReference type="ARBA" id="ARBA00023136"/>
    </source>
</evidence>
<dbReference type="FunCoup" id="A0A2K1JBZ0">
    <property type="interactions" value="4380"/>
</dbReference>
<comment type="subcellular location">
    <subcellularLocation>
        <location evidence="1">Cytoplasmic vesicle</location>
        <location evidence="1">Clathrin-coated vesicle</location>
    </subcellularLocation>
    <subcellularLocation>
        <location evidence="2">Golgi apparatus</location>
    </subcellularLocation>
    <subcellularLocation>
        <location evidence="3">Membrane</location>
        <location evidence="3">Clathrin-coated pit</location>
    </subcellularLocation>
</comment>
<dbReference type="InterPro" id="IPR013809">
    <property type="entry name" value="ENTH"/>
</dbReference>
<dbReference type="GO" id="GO:0005794">
    <property type="term" value="C:Golgi apparatus"/>
    <property type="evidence" value="ECO:0007669"/>
    <property type="project" value="UniProtKB-SubCell"/>
</dbReference>
<evidence type="ECO:0000256" key="2">
    <source>
        <dbReference type="ARBA" id="ARBA00004555"/>
    </source>
</evidence>
<evidence type="ECO:0000313" key="11">
    <source>
        <dbReference type="EMBL" id="PNR39053.1"/>
    </source>
</evidence>
<dbReference type="PROSITE" id="PS50942">
    <property type="entry name" value="ENTH"/>
    <property type="match status" value="1"/>
</dbReference>
<dbReference type="GO" id="GO:0005546">
    <property type="term" value="F:phosphatidylinositol-4,5-bisphosphate binding"/>
    <property type="evidence" value="ECO:0000318"/>
    <property type="project" value="GO_Central"/>
</dbReference>
<dbReference type="Gramene" id="Pp3c15_5020V3.1">
    <property type="protein sequence ID" value="Pp3c15_5020V3.1"/>
    <property type="gene ID" value="Pp3c15_5020"/>
</dbReference>
<dbReference type="GO" id="GO:0000149">
    <property type="term" value="F:SNARE binding"/>
    <property type="evidence" value="ECO:0000318"/>
    <property type="project" value="GO_Central"/>
</dbReference>
<dbReference type="Gene3D" id="1.20.58.150">
    <property type="entry name" value="ANTH domain"/>
    <property type="match status" value="1"/>
</dbReference>
<feature type="compositionally biased region" description="Basic residues" evidence="9">
    <location>
        <begin position="161"/>
        <end position="172"/>
    </location>
</feature>
<evidence type="ECO:0000256" key="1">
    <source>
        <dbReference type="ARBA" id="ARBA00004132"/>
    </source>
</evidence>
<dbReference type="Gramene" id="Pp3c15_5020V3.2">
    <property type="protein sequence ID" value="Pp3c15_5020V3.2"/>
    <property type="gene ID" value="Pp3c15_5020"/>
</dbReference>
<evidence type="ECO:0000256" key="9">
    <source>
        <dbReference type="SAM" id="MobiDB-lite"/>
    </source>
</evidence>
<name>A0A2K1JBZ0_PHYPA</name>
<protein>
    <recommendedName>
        <fullName evidence="10">ENTH domain-containing protein</fullName>
    </recommendedName>
</protein>
<dbReference type="EMBL" id="ABEU02000015">
    <property type="protein sequence ID" value="PNR39053.1"/>
    <property type="molecule type" value="Genomic_DNA"/>
</dbReference>
<keyword evidence="7" id="KW-0168">Coated pit</keyword>